<feature type="transmembrane region" description="Helical" evidence="1">
    <location>
        <begin position="37"/>
        <end position="56"/>
    </location>
</feature>
<reference evidence="2 3" key="1">
    <citation type="submission" date="2016-11" db="EMBL/GenBank/DDBJ databases">
        <authorList>
            <person name="Jaros S."/>
            <person name="Januszkiewicz K."/>
            <person name="Wedrychowicz H."/>
        </authorList>
    </citation>
    <scope>NUCLEOTIDE SEQUENCE [LARGE SCALE GENOMIC DNA]</scope>
    <source>
        <strain evidence="2 3">DSM 15929</strain>
    </source>
</reference>
<sequence length="60" mass="6540">MNRNIKIIILGFALMLLGGFIYIAGSASKVDLPRIQITLINSLYIGFILIIAGLVIPPKK</sequence>
<dbReference type="EMBL" id="FRAC01000006">
    <property type="protein sequence ID" value="SHJ56134.1"/>
    <property type="molecule type" value="Genomic_DNA"/>
</dbReference>
<dbReference type="AlphaFoldDB" id="A0A1M6KB43"/>
<keyword evidence="3" id="KW-1185">Reference proteome</keyword>
<protein>
    <submittedName>
        <fullName evidence="2">Uncharacterized protein</fullName>
    </submittedName>
</protein>
<gene>
    <name evidence="2" type="ORF">SAMN02745136_00387</name>
</gene>
<keyword evidence="1" id="KW-1133">Transmembrane helix</keyword>
<dbReference type="STRING" id="1121322.SAMN02745136_00387"/>
<proteinExistence type="predicted"/>
<dbReference type="Proteomes" id="UP000184386">
    <property type="component" value="Unassembled WGS sequence"/>
</dbReference>
<organism evidence="2 3">
    <name type="scientific">Anaerocolumna jejuensis DSM 15929</name>
    <dbReference type="NCBI Taxonomy" id="1121322"/>
    <lineage>
        <taxon>Bacteria</taxon>
        <taxon>Bacillati</taxon>
        <taxon>Bacillota</taxon>
        <taxon>Clostridia</taxon>
        <taxon>Lachnospirales</taxon>
        <taxon>Lachnospiraceae</taxon>
        <taxon>Anaerocolumna</taxon>
    </lineage>
</organism>
<keyword evidence="1" id="KW-0812">Transmembrane</keyword>
<evidence type="ECO:0000313" key="3">
    <source>
        <dbReference type="Proteomes" id="UP000184386"/>
    </source>
</evidence>
<name>A0A1M6KB43_9FIRM</name>
<evidence type="ECO:0000256" key="1">
    <source>
        <dbReference type="SAM" id="Phobius"/>
    </source>
</evidence>
<feature type="transmembrane region" description="Helical" evidence="1">
    <location>
        <begin position="7"/>
        <end position="25"/>
    </location>
</feature>
<evidence type="ECO:0000313" key="2">
    <source>
        <dbReference type="EMBL" id="SHJ56134.1"/>
    </source>
</evidence>
<keyword evidence="1" id="KW-0472">Membrane</keyword>
<accession>A0A1M6KB43</accession>